<feature type="transmembrane region" description="Helical" evidence="7">
    <location>
        <begin position="342"/>
        <end position="365"/>
    </location>
</feature>
<feature type="transmembrane region" description="Helical" evidence="7">
    <location>
        <begin position="80"/>
        <end position="101"/>
    </location>
</feature>
<keyword evidence="3 7" id="KW-0812">Transmembrane</keyword>
<dbReference type="Gene3D" id="1.20.1250.20">
    <property type="entry name" value="MFS general substrate transporter like domains"/>
    <property type="match status" value="2"/>
</dbReference>
<dbReference type="GO" id="GO:0016020">
    <property type="term" value="C:membrane"/>
    <property type="evidence" value="ECO:0007669"/>
    <property type="project" value="UniProtKB-SubCell"/>
</dbReference>
<dbReference type="PANTHER" id="PTHR16172:SF41">
    <property type="entry name" value="MAJOR FACILITATOR SUPERFAMILY DOMAIN-CONTAINING PROTEIN 6-LIKE"/>
    <property type="match status" value="1"/>
</dbReference>
<dbReference type="InterPro" id="IPR051717">
    <property type="entry name" value="MFS_MFSD6"/>
</dbReference>
<comment type="caution">
    <text evidence="9">The sequence shown here is derived from an EMBL/GenBank/DDBJ whole genome shotgun (WGS) entry which is preliminary data.</text>
</comment>
<evidence type="ECO:0000256" key="1">
    <source>
        <dbReference type="ARBA" id="ARBA00004141"/>
    </source>
</evidence>
<dbReference type="EMBL" id="CAJNXB010003744">
    <property type="protein sequence ID" value="CAF3333529.1"/>
    <property type="molecule type" value="Genomic_DNA"/>
</dbReference>
<dbReference type="PROSITE" id="PS00217">
    <property type="entry name" value="SUGAR_TRANSPORT_2"/>
    <property type="match status" value="1"/>
</dbReference>
<evidence type="ECO:0000256" key="6">
    <source>
        <dbReference type="SAM" id="MobiDB-lite"/>
    </source>
</evidence>
<feature type="transmembrane region" description="Helical" evidence="7">
    <location>
        <begin position="431"/>
        <end position="451"/>
    </location>
</feature>
<feature type="compositionally biased region" description="Low complexity" evidence="6">
    <location>
        <begin position="551"/>
        <end position="566"/>
    </location>
</feature>
<evidence type="ECO:0000256" key="2">
    <source>
        <dbReference type="ARBA" id="ARBA00005241"/>
    </source>
</evidence>
<evidence type="ECO:0000256" key="3">
    <source>
        <dbReference type="ARBA" id="ARBA00022692"/>
    </source>
</evidence>
<dbReference type="SUPFAM" id="SSF103473">
    <property type="entry name" value="MFS general substrate transporter"/>
    <property type="match status" value="2"/>
</dbReference>
<feature type="transmembrane region" description="Helical" evidence="7">
    <location>
        <begin position="292"/>
        <end position="316"/>
    </location>
</feature>
<gene>
    <name evidence="9" type="ORF">TIS948_LOCUS21610</name>
</gene>
<dbReference type="OrthoDB" id="515887at2759"/>
<comment type="subcellular location">
    <subcellularLocation>
        <location evidence="1">Membrane</location>
        <topology evidence="1">Multi-pass membrane protein</topology>
    </subcellularLocation>
</comment>
<evidence type="ECO:0000256" key="5">
    <source>
        <dbReference type="ARBA" id="ARBA00023136"/>
    </source>
</evidence>
<dbReference type="InterPro" id="IPR036259">
    <property type="entry name" value="MFS_trans_sf"/>
</dbReference>
<keyword evidence="4 7" id="KW-1133">Transmembrane helix</keyword>
<reference evidence="9" key="1">
    <citation type="submission" date="2021-02" db="EMBL/GenBank/DDBJ databases">
        <authorList>
            <person name="Nowell W R."/>
        </authorList>
    </citation>
    <scope>NUCLEOTIDE SEQUENCE</scope>
</reference>
<protein>
    <recommendedName>
        <fullName evidence="8">Major facilitator superfamily associated domain-containing protein</fullName>
    </recommendedName>
</protein>
<dbReference type="InterPro" id="IPR005829">
    <property type="entry name" value="Sugar_transporter_CS"/>
</dbReference>
<proteinExistence type="inferred from homology"/>
<feature type="transmembrane region" description="Helical" evidence="7">
    <location>
        <begin position="519"/>
        <end position="541"/>
    </location>
</feature>
<sequence length="575" mass="65309">MNLSPDNSKLSFIHRYHLLLKTHYFLFYAAFGVVHPILNLTLRSHGLSNTEISLANVILPFSIFLTSPLVGFIADKSRRFLLTFNILFIIVSITFTALFLLPHIKSHYIQADSHYFKSSAYVLDFCASQEVVTKCSSRSRCGCSYQAYCKTENFLSNFTLTMNSNNVEKHLKENLQSQCGIDYRVTIDKMLLNADLDFPNSSMIKCQITCSIPYFCHGVRYEKQRIYIVLYAILYVVGSNLLSSSYALGTTIGFACLPRADLFGKQRVWGTIGFGILAFSTSRIYEFFRSEFVYLILFNTIAILTIIITSFIPIHINDKQNNEEKKNFNFTTLKVLLKNIDVFIFLSIAFLWGMSFGSIHPYLALYVDEIAPCQSRTLICSMFAIAAISEIIAFYLAKRVIKFVGPNLSSIIIFLAFTIRFSGYYFLPRPYFYLIVETMHFFNFGILYVLIAQKADLIAPPGLSGTLQGITHGVLHGLSNILGFIINNEERNFICFPKNSRGTGLLVSSFIYIVLQQRLLFLVFAILNIIAASIYSIYFLLTRKKSTNTNVTVSNNNNNNNNNNVSVEEDAQLNQ</sequence>
<feature type="domain" description="Major facilitator superfamily associated" evidence="8">
    <location>
        <begin position="18"/>
        <end position="486"/>
    </location>
</feature>
<feature type="transmembrane region" description="Helical" evidence="7">
    <location>
        <begin position="24"/>
        <end position="42"/>
    </location>
</feature>
<feature type="transmembrane region" description="Helical" evidence="7">
    <location>
        <begin position="54"/>
        <end position="74"/>
    </location>
</feature>
<evidence type="ECO:0000256" key="7">
    <source>
        <dbReference type="SAM" id="Phobius"/>
    </source>
</evidence>
<dbReference type="Pfam" id="PF12832">
    <property type="entry name" value="MFS_1_like"/>
    <property type="match status" value="1"/>
</dbReference>
<evidence type="ECO:0000313" key="9">
    <source>
        <dbReference type="EMBL" id="CAF3333529.1"/>
    </source>
</evidence>
<dbReference type="GO" id="GO:0022857">
    <property type="term" value="F:transmembrane transporter activity"/>
    <property type="evidence" value="ECO:0007669"/>
    <property type="project" value="InterPro"/>
</dbReference>
<dbReference type="Proteomes" id="UP000663825">
    <property type="component" value="Unassembled WGS sequence"/>
</dbReference>
<accession>A0A817UKX3</accession>
<dbReference type="InterPro" id="IPR024989">
    <property type="entry name" value="MFS_assoc_dom"/>
</dbReference>
<evidence type="ECO:0000256" key="4">
    <source>
        <dbReference type="ARBA" id="ARBA00022989"/>
    </source>
</evidence>
<keyword evidence="5 7" id="KW-0472">Membrane</keyword>
<name>A0A817UKX3_9BILA</name>
<feature type="transmembrane region" description="Helical" evidence="7">
    <location>
        <begin position="377"/>
        <end position="397"/>
    </location>
</feature>
<dbReference type="AlphaFoldDB" id="A0A817UKX3"/>
<comment type="similarity">
    <text evidence="2">Belongs to the major facilitator superfamily. MFSD6 family.</text>
</comment>
<evidence type="ECO:0000259" key="8">
    <source>
        <dbReference type="Pfam" id="PF12832"/>
    </source>
</evidence>
<evidence type="ECO:0000313" key="10">
    <source>
        <dbReference type="Proteomes" id="UP000663825"/>
    </source>
</evidence>
<organism evidence="9 10">
    <name type="scientific">Rotaria socialis</name>
    <dbReference type="NCBI Taxonomy" id="392032"/>
    <lineage>
        <taxon>Eukaryota</taxon>
        <taxon>Metazoa</taxon>
        <taxon>Spiralia</taxon>
        <taxon>Gnathifera</taxon>
        <taxon>Rotifera</taxon>
        <taxon>Eurotatoria</taxon>
        <taxon>Bdelloidea</taxon>
        <taxon>Philodinida</taxon>
        <taxon>Philodinidae</taxon>
        <taxon>Rotaria</taxon>
    </lineage>
</organism>
<feature type="transmembrane region" description="Helical" evidence="7">
    <location>
        <begin position="268"/>
        <end position="285"/>
    </location>
</feature>
<feature type="transmembrane region" description="Helical" evidence="7">
    <location>
        <begin position="403"/>
        <end position="419"/>
    </location>
</feature>
<dbReference type="PANTHER" id="PTHR16172">
    <property type="entry name" value="MAJOR FACILITATOR SUPERFAMILY DOMAIN-CONTAINING PROTEIN 6-LIKE"/>
    <property type="match status" value="1"/>
</dbReference>
<feature type="transmembrane region" description="Helical" evidence="7">
    <location>
        <begin position="228"/>
        <end position="248"/>
    </location>
</feature>
<feature type="region of interest" description="Disordered" evidence="6">
    <location>
        <begin position="551"/>
        <end position="575"/>
    </location>
</feature>